<reference evidence="7" key="1">
    <citation type="journal article" date="2014" name="Front. Microbiol.">
        <title>High frequency of phylogenetically diverse reductive dehalogenase-homologous genes in deep subseafloor sedimentary metagenomes.</title>
        <authorList>
            <person name="Kawai M."/>
            <person name="Futagami T."/>
            <person name="Toyoda A."/>
            <person name="Takaki Y."/>
            <person name="Nishi S."/>
            <person name="Hori S."/>
            <person name="Arai W."/>
            <person name="Tsubouchi T."/>
            <person name="Morono Y."/>
            <person name="Uchiyama I."/>
            <person name="Ito T."/>
            <person name="Fujiyama A."/>
            <person name="Inagaki F."/>
            <person name="Takami H."/>
        </authorList>
    </citation>
    <scope>NUCLEOTIDE SEQUENCE</scope>
    <source>
        <strain evidence="7">Expedition CK06-06</strain>
    </source>
</reference>
<keyword evidence="5" id="KW-0030">Aminoacyl-tRNA synthetase</keyword>
<evidence type="ECO:0000256" key="2">
    <source>
        <dbReference type="ARBA" id="ARBA00022741"/>
    </source>
</evidence>
<dbReference type="GO" id="GO:0006431">
    <property type="term" value="P:methionyl-tRNA aminoacylation"/>
    <property type="evidence" value="ECO:0007669"/>
    <property type="project" value="InterPro"/>
</dbReference>
<evidence type="ECO:0000256" key="3">
    <source>
        <dbReference type="ARBA" id="ARBA00022840"/>
    </source>
</evidence>
<dbReference type="InterPro" id="IPR015413">
    <property type="entry name" value="Methionyl/Leucyl_tRNA_Synth"/>
</dbReference>
<evidence type="ECO:0000256" key="4">
    <source>
        <dbReference type="ARBA" id="ARBA00022917"/>
    </source>
</evidence>
<dbReference type="EMBL" id="BARS01019377">
    <property type="protein sequence ID" value="GAF90208.1"/>
    <property type="molecule type" value="Genomic_DNA"/>
</dbReference>
<dbReference type="GO" id="GO:0004825">
    <property type="term" value="F:methionine-tRNA ligase activity"/>
    <property type="evidence" value="ECO:0007669"/>
    <property type="project" value="InterPro"/>
</dbReference>
<dbReference type="GO" id="GO:0005524">
    <property type="term" value="F:ATP binding"/>
    <property type="evidence" value="ECO:0007669"/>
    <property type="project" value="UniProtKB-KW"/>
</dbReference>
<dbReference type="InterPro" id="IPR014729">
    <property type="entry name" value="Rossmann-like_a/b/a_fold"/>
</dbReference>
<name>X0T9N2_9ZZZZ</name>
<protein>
    <recommendedName>
        <fullName evidence="6">Methionyl/Leucyl tRNA synthetase domain-containing protein</fullName>
    </recommendedName>
</protein>
<organism evidence="7">
    <name type="scientific">marine sediment metagenome</name>
    <dbReference type="NCBI Taxonomy" id="412755"/>
    <lineage>
        <taxon>unclassified sequences</taxon>
        <taxon>metagenomes</taxon>
        <taxon>ecological metagenomes</taxon>
    </lineage>
</organism>
<dbReference type="PRINTS" id="PR01041">
    <property type="entry name" value="TRNASYNTHMET"/>
</dbReference>
<dbReference type="PANTHER" id="PTHR45765:SF1">
    <property type="entry name" value="METHIONINE--TRNA LIGASE, CYTOPLASMIC"/>
    <property type="match status" value="1"/>
</dbReference>
<accession>X0T9N2</accession>
<dbReference type="SUPFAM" id="SSF52374">
    <property type="entry name" value="Nucleotidylyl transferase"/>
    <property type="match status" value="1"/>
</dbReference>
<evidence type="ECO:0000256" key="1">
    <source>
        <dbReference type="ARBA" id="ARBA00022598"/>
    </source>
</evidence>
<sequence>MPQPGFEGKRIYVWFEAVIGYLSATKEWAKFHHEEQAWKPFWQGDAKSFYFVGKDNIFFHTIVWPVMLMGYGG</sequence>
<dbReference type="AlphaFoldDB" id="X0T9N2"/>
<comment type="caution">
    <text evidence="7">The sequence shown here is derived from an EMBL/GenBank/DDBJ whole genome shotgun (WGS) entry which is preliminary data.</text>
</comment>
<dbReference type="Gene3D" id="3.40.50.620">
    <property type="entry name" value="HUPs"/>
    <property type="match status" value="1"/>
</dbReference>
<dbReference type="InterPro" id="IPR023458">
    <property type="entry name" value="Met-tRNA_ligase_1"/>
</dbReference>
<dbReference type="InterPro" id="IPR033911">
    <property type="entry name" value="MetRS_core"/>
</dbReference>
<evidence type="ECO:0000313" key="7">
    <source>
        <dbReference type="EMBL" id="GAF90208.1"/>
    </source>
</evidence>
<dbReference type="GO" id="GO:0005829">
    <property type="term" value="C:cytosol"/>
    <property type="evidence" value="ECO:0007669"/>
    <property type="project" value="TreeGrafter"/>
</dbReference>
<dbReference type="PANTHER" id="PTHR45765">
    <property type="entry name" value="METHIONINE--TRNA LIGASE"/>
    <property type="match status" value="1"/>
</dbReference>
<feature type="non-terminal residue" evidence="7">
    <location>
        <position position="73"/>
    </location>
</feature>
<keyword evidence="1" id="KW-0436">Ligase</keyword>
<keyword evidence="3" id="KW-0067">ATP-binding</keyword>
<dbReference type="Pfam" id="PF09334">
    <property type="entry name" value="tRNA-synt_1g"/>
    <property type="match status" value="1"/>
</dbReference>
<evidence type="ECO:0000259" key="6">
    <source>
        <dbReference type="Pfam" id="PF09334"/>
    </source>
</evidence>
<proteinExistence type="predicted"/>
<feature type="domain" description="Methionyl/Leucyl tRNA synthetase" evidence="6">
    <location>
        <begin position="2"/>
        <end position="71"/>
    </location>
</feature>
<keyword evidence="2" id="KW-0547">Nucleotide-binding</keyword>
<evidence type="ECO:0000256" key="5">
    <source>
        <dbReference type="ARBA" id="ARBA00023146"/>
    </source>
</evidence>
<keyword evidence="4" id="KW-0648">Protein biosynthesis</keyword>
<gene>
    <name evidence="7" type="ORF">S01H1_31410</name>
</gene>